<evidence type="ECO:0000256" key="6">
    <source>
        <dbReference type="ARBA" id="ARBA00022989"/>
    </source>
</evidence>
<dbReference type="PANTHER" id="PTHR47143:SF1">
    <property type="entry name" value="ION_TRANS DOMAIN-CONTAINING PROTEIN"/>
    <property type="match status" value="1"/>
</dbReference>
<name>A0AAD7WLI8_9TELE</name>
<dbReference type="Proteomes" id="UP001221898">
    <property type="component" value="Unassembled WGS sequence"/>
</dbReference>
<evidence type="ECO:0000256" key="9">
    <source>
        <dbReference type="ARBA" id="ARBA00023136"/>
    </source>
</evidence>
<keyword evidence="5" id="KW-0677">Repeat</keyword>
<gene>
    <name evidence="16" type="ORF">AAFF_G00383750</name>
</gene>
<feature type="transmembrane region" description="Helical" evidence="14">
    <location>
        <begin position="754"/>
        <end position="779"/>
    </location>
</feature>
<keyword evidence="9 14" id="KW-0472">Membrane</keyword>
<keyword evidence="6 14" id="KW-1133">Transmembrane helix</keyword>
<dbReference type="InterPro" id="IPR005821">
    <property type="entry name" value="Ion_trans_dom"/>
</dbReference>
<evidence type="ECO:0000313" key="17">
    <source>
        <dbReference type="Proteomes" id="UP001221898"/>
    </source>
</evidence>
<keyword evidence="2" id="KW-0813">Transport</keyword>
<keyword evidence="17" id="KW-1185">Reference proteome</keyword>
<evidence type="ECO:0000256" key="3">
    <source>
        <dbReference type="ARBA" id="ARBA00022606"/>
    </source>
</evidence>
<feature type="repeat" description="ANK" evidence="13">
    <location>
        <begin position="89"/>
        <end position="121"/>
    </location>
</feature>
<dbReference type="Pfam" id="PF12796">
    <property type="entry name" value="Ank_2"/>
    <property type="match status" value="2"/>
</dbReference>
<dbReference type="InterPro" id="IPR002110">
    <property type="entry name" value="Ankyrin_rpt"/>
</dbReference>
<evidence type="ECO:0000256" key="2">
    <source>
        <dbReference type="ARBA" id="ARBA00022448"/>
    </source>
</evidence>
<evidence type="ECO:0000256" key="4">
    <source>
        <dbReference type="ARBA" id="ARBA00022692"/>
    </source>
</evidence>
<evidence type="ECO:0000256" key="10">
    <source>
        <dbReference type="ARBA" id="ARBA00023180"/>
    </source>
</evidence>
<evidence type="ECO:0000256" key="7">
    <source>
        <dbReference type="ARBA" id="ARBA00023043"/>
    </source>
</evidence>
<dbReference type="PANTHER" id="PTHR47143">
    <property type="entry name" value="TRANSIENT RECEPTOR POTENTIAL CATION CHANNEL PROTEIN PAINLESS"/>
    <property type="match status" value="1"/>
</dbReference>
<evidence type="ECO:0000256" key="8">
    <source>
        <dbReference type="ARBA" id="ARBA00023065"/>
    </source>
</evidence>
<dbReference type="PROSITE" id="PS50088">
    <property type="entry name" value="ANK_REPEAT"/>
    <property type="match status" value="5"/>
</dbReference>
<evidence type="ECO:0000259" key="15">
    <source>
        <dbReference type="Pfam" id="PF00520"/>
    </source>
</evidence>
<feature type="transmembrane region" description="Helical" evidence="14">
    <location>
        <begin position="620"/>
        <end position="638"/>
    </location>
</feature>
<comment type="subcellular location">
    <subcellularLocation>
        <location evidence="1">Membrane</location>
        <topology evidence="1">Multi-pass membrane protein</topology>
    </subcellularLocation>
</comment>
<evidence type="ECO:0000256" key="14">
    <source>
        <dbReference type="SAM" id="Phobius"/>
    </source>
</evidence>
<evidence type="ECO:0000256" key="13">
    <source>
        <dbReference type="PROSITE-ProRule" id="PRU00023"/>
    </source>
</evidence>
<feature type="repeat" description="ANK" evidence="13">
    <location>
        <begin position="380"/>
        <end position="412"/>
    </location>
</feature>
<dbReference type="Pfam" id="PF00023">
    <property type="entry name" value="Ank"/>
    <property type="match status" value="2"/>
</dbReference>
<keyword evidence="3" id="KW-0716">Sensory transduction</keyword>
<keyword evidence="10" id="KW-0325">Glycoprotein</keyword>
<dbReference type="SUPFAM" id="SSF48403">
    <property type="entry name" value="Ankyrin repeat"/>
    <property type="match status" value="2"/>
</dbReference>
<feature type="repeat" description="ANK" evidence="13">
    <location>
        <begin position="278"/>
        <end position="310"/>
    </location>
</feature>
<proteinExistence type="predicted"/>
<keyword evidence="4 14" id="KW-0812">Transmembrane</keyword>
<feature type="domain" description="Ion transport" evidence="15">
    <location>
        <begin position="590"/>
        <end position="784"/>
    </location>
</feature>
<evidence type="ECO:0000313" key="16">
    <source>
        <dbReference type="EMBL" id="KAJ8401456.1"/>
    </source>
</evidence>
<evidence type="ECO:0000256" key="12">
    <source>
        <dbReference type="ARBA" id="ARBA00036634"/>
    </source>
</evidence>
<sequence>MNVGFMKLALQGNAAELEDLAASRPELLSFRDRIGAGPIHYAATRGSSGVIKLIAKAAGPKGEFHTKACESVCLKSPLPSTELNAQDEQGNTPLHCAMEKNRADSCVTLLALGADPNLLNRACMSPLHLAISLQHNALLECDKSTPLHYACTQGAIEAVKLMLSTYSRVENIINITDGALQTPLHRCGAWRTIHLLLSHRANLKTKDKFGCNFVHLAVLQPKGLKNLPDYILQSVKDLLSEEDNEGCTPLHYACRLGIPDSVQNMLGLEVSLGHKSKEKKSALHFAAEYGRINTCHRLLEMMADTRLLNEGDEKGLTPLHLASRRGHTKVVQLLLRKGALFHSDYKGYTCLHHAASEGFTKTMNILLISNINLLDRTNEDGDMALHLAAKEGHTSAVRLLLDRGAEIKLNKNDASFFHEAVHRWRKDTANAVIESERCEEAISMFKIDSAKQSPVMDLIEFLPESCKCLLDSCVKESDDDVNSDDYSKTQMDKNYKYQPLKALNAMVQFNRIELLTHPVCKKYLEMKWCAYGVKAHMLNLTVYSLGLLPLSHLIVNMRPTLDTIENGTAICKVSTSLEKECYFLTGCMFLVFTMSLYAVGKEVVQMVQQGSNYFRDTTNLLDWGAAVMSMLFVVPMLLGVKSSLHWQAGAFAVLVSWMNFLLYLQRFEHFGIYVVMVREVIRSLLCIIVVFFFLMLAFALAFNTLLIGQRHFGELRLSLLQTFVMMVGELNYQDNFLKPFLAGTLPFPFVTYWVFVWFVLFVPILLMNLLIGLAVGDIAEVQRNATLRRIAMQIDLHTNLEEKLPYWIMRRVDQDQITEYPNRPCKSKSRYVWRWGHRREVQTRLSPTGHQLTPLEWDLKNQKYRLKDIASVLEKQHHLLKLIIQKMEISSEPDDHDSPRLAPTPGARRYLSQNSRWLPLLRAVRNPE</sequence>
<evidence type="ECO:0000256" key="11">
    <source>
        <dbReference type="ARBA" id="ARBA00023303"/>
    </source>
</evidence>
<evidence type="ECO:0000256" key="5">
    <source>
        <dbReference type="ARBA" id="ARBA00022737"/>
    </source>
</evidence>
<feature type="repeat" description="ANK" evidence="13">
    <location>
        <begin position="142"/>
        <end position="164"/>
    </location>
</feature>
<reference evidence="16" key="1">
    <citation type="journal article" date="2023" name="Science">
        <title>Genome structures resolve the early diversification of teleost fishes.</title>
        <authorList>
            <person name="Parey E."/>
            <person name="Louis A."/>
            <person name="Montfort J."/>
            <person name="Bouchez O."/>
            <person name="Roques C."/>
            <person name="Iampietro C."/>
            <person name="Lluch J."/>
            <person name="Castinel A."/>
            <person name="Donnadieu C."/>
            <person name="Desvignes T."/>
            <person name="Floi Bucao C."/>
            <person name="Jouanno E."/>
            <person name="Wen M."/>
            <person name="Mejri S."/>
            <person name="Dirks R."/>
            <person name="Jansen H."/>
            <person name="Henkel C."/>
            <person name="Chen W.J."/>
            <person name="Zahm M."/>
            <person name="Cabau C."/>
            <person name="Klopp C."/>
            <person name="Thompson A.W."/>
            <person name="Robinson-Rechavi M."/>
            <person name="Braasch I."/>
            <person name="Lecointre G."/>
            <person name="Bobe J."/>
            <person name="Postlethwait J.H."/>
            <person name="Berthelot C."/>
            <person name="Roest Crollius H."/>
            <person name="Guiguen Y."/>
        </authorList>
    </citation>
    <scope>NUCLEOTIDE SEQUENCE</scope>
    <source>
        <strain evidence="16">NC1722</strain>
    </source>
</reference>
<dbReference type="AlphaFoldDB" id="A0AAD7WLI8"/>
<feature type="transmembrane region" description="Helical" evidence="14">
    <location>
        <begin position="644"/>
        <end position="664"/>
    </location>
</feature>
<dbReference type="Pfam" id="PF00520">
    <property type="entry name" value="Ion_trans"/>
    <property type="match status" value="1"/>
</dbReference>
<dbReference type="InterPro" id="IPR036770">
    <property type="entry name" value="Ankyrin_rpt-contain_sf"/>
</dbReference>
<feature type="transmembrane region" description="Helical" evidence="14">
    <location>
        <begin position="684"/>
        <end position="707"/>
    </location>
</feature>
<comment type="catalytic activity">
    <reaction evidence="12">
        <text>Ca(2+)(in) = Ca(2+)(out)</text>
        <dbReference type="Rhea" id="RHEA:29671"/>
        <dbReference type="ChEBI" id="CHEBI:29108"/>
    </reaction>
</comment>
<dbReference type="InterPro" id="IPR052076">
    <property type="entry name" value="TRP_cation_channel"/>
</dbReference>
<dbReference type="PROSITE" id="PS50297">
    <property type="entry name" value="ANK_REP_REGION"/>
    <property type="match status" value="4"/>
</dbReference>
<evidence type="ECO:0000256" key="1">
    <source>
        <dbReference type="ARBA" id="ARBA00004141"/>
    </source>
</evidence>
<dbReference type="GO" id="GO:0005216">
    <property type="term" value="F:monoatomic ion channel activity"/>
    <property type="evidence" value="ECO:0007669"/>
    <property type="project" value="InterPro"/>
</dbReference>
<dbReference type="GO" id="GO:1902495">
    <property type="term" value="C:transmembrane transporter complex"/>
    <property type="evidence" value="ECO:0007669"/>
    <property type="project" value="TreeGrafter"/>
</dbReference>
<keyword evidence="8" id="KW-0406">Ion transport</keyword>
<protein>
    <recommendedName>
        <fullName evidence="15">Ion transport domain-containing protein</fullName>
    </recommendedName>
</protein>
<keyword evidence="7 13" id="KW-0040">ANK repeat</keyword>
<organism evidence="16 17">
    <name type="scientific">Aldrovandia affinis</name>
    <dbReference type="NCBI Taxonomy" id="143900"/>
    <lineage>
        <taxon>Eukaryota</taxon>
        <taxon>Metazoa</taxon>
        <taxon>Chordata</taxon>
        <taxon>Craniata</taxon>
        <taxon>Vertebrata</taxon>
        <taxon>Euteleostomi</taxon>
        <taxon>Actinopterygii</taxon>
        <taxon>Neopterygii</taxon>
        <taxon>Teleostei</taxon>
        <taxon>Notacanthiformes</taxon>
        <taxon>Halosauridae</taxon>
        <taxon>Aldrovandia</taxon>
    </lineage>
</organism>
<keyword evidence="11" id="KW-0407">Ion channel</keyword>
<dbReference type="PRINTS" id="PR01415">
    <property type="entry name" value="ANKYRIN"/>
</dbReference>
<dbReference type="Gene3D" id="1.25.40.20">
    <property type="entry name" value="Ankyrin repeat-containing domain"/>
    <property type="match status" value="3"/>
</dbReference>
<dbReference type="SMART" id="SM00248">
    <property type="entry name" value="ANK"/>
    <property type="match status" value="8"/>
</dbReference>
<dbReference type="Gene3D" id="1.10.287.70">
    <property type="match status" value="1"/>
</dbReference>
<accession>A0AAD7WLI8</accession>
<dbReference type="EMBL" id="JAINUG010000070">
    <property type="protein sequence ID" value="KAJ8401456.1"/>
    <property type="molecule type" value="Genomic_DNA"/>
</dbReference>
<feature type="transmembrane region" description="Helical" evidence="14">
    <location>
        <begin position="582"/>
        <end position="599"/>
    </location>
</feature>
<comment type="caution">
    <text evidence="16">The sequence shown here is derived from an EMBL/GenBank/DDBJ whole genome shotgun (WGS) entry which is preliminary data.</text>
</comment>
<feature type="repeat" description="ANK" evidence="13">
    <location>
        <begin position="314"/>
        <end position="339"/>
    </location>
</feature>